<dbReference type="PROSITE" id="PS50888">
    <property type="entry name" value="BHLH"/>
    <property type="match status" value="1"/>
</dbReference>
<name>A0A5P1E802_ASPOF</name>
<reference evidence="9" key="1">
    <citation type="journal article" date="2017" name="Nat. Commun.">
        <title>The asparagus genome sheds light on the origin and evolution of a young Y chromosome.</title>
        <authorList>
            <person name="Harkess A."/>
            <person name="Zhou J."/>
            <person name="Xu C."/>
            <person name="Bowers J.E."/>
            <person name="Van der Hulst R."/>
            <person name="Ayyampalayam S."/>
            <person name="Mercati F."/>
            <person name="Riccardi P."/>
            <person name="McKain M.R."/>
            <person name="Kakrana A."/>
            <person name="Tang H."/>
            <person name="Ray J."/>
            <person name="Groenendijk J."/>
            <person name="Arikit S."/>
            <person name="Mathioni S.M."/>
            <person name="Nakano M."/>
            <person name="Shan H."/>
            <person name="Telgmann-Rauber A."/>
            <person name="Kanno A."/>
            <person name="Yue Z."/>
            <person name="Chen H."/>
            <person name="Li W."/>
            <person name="Chen Y."/>
            <person name="Xu X."/>
            <person name="Zhang Y."/>
            <person name="Luo S."/>
            <person name="Chen H."/>
            <person name="Gao J."/>
            <person name="Mao Z."/>
            <person name="Pires J.C."/>
            <person name="Luo M."/>
            <person name="Kudrna D."/>
            <person name="Wing R.A."/>
            <person name="Meyers B.C."/>
            <person name="Yi K."/>
            <person name="Kong H."/>
            <person name="Lavrijsen P."/>
            <person name="Sunseri F."/>
            <person name="Falavigna A."/>
            <person name="Ye Y."/>
            <person name="Leebens-Mack J.H."/>
            <person name="Chen G."/>
        </authorList>
    </citation>
    <scope>NUCLEOTIDE SEQUENCE [LARGE SCALE GENOMIC DNA]</scope>
    <source>
        <strain evidence="9">cv. DH0086</strain>
    </source>
</reference>
<dbReference type="InterPro" id="IPR011598">
    <property type="entry name" value="bHLH_dom"/>
</dbReference>
<protein>
    <recommendedName>
        <fullName evidence="7">BHLH domain-containing protein</fullName>
    </recommendedName>
</protein>
<dbReference type="EMBL" id="CM007389">
    <property type="protein sequence ID" value="ONK58589.1"/>
    <property type="molecule type" value="Genomic_DNA"/>
</dbReference>
<evidence type="ECO:0000256" key="2">
    <source>
        <dbReference type="ARBA" id="ARBA00005510"/>
    </source>
</evidence>
<evidence type="ECO:0000256" key="1">
    <source>
        <dbReference type="ARBA" id="ARBA00004123"/>
    </source>
</evidence>
<dbReference type="SMART" id="SM00353">
    <property type="entry name" value="HLH"/>
    <property type="match status" value="1"/>
</dbReference>
<feature type="region of interest" description="Disordered" evidence="6">
    <location>
        <begin position="24"/>
        <end position="57"/>
    </location>
</feature>
<proteinExistence type="inferred from homology"/>
<feature type="region of interest" description="Disordered" evidence="6">
    <location>
        <begin position="73"/>
        <end position="117"/>
    </location>
</feature>
<dbReference type="PANTHER" id="PTHR12565">
    <property type="entry name" value="STEROL REGULATORY ELEMENT-BINDING PROTEIN"/>
    <property type="match status" value="1"/>
</dbReference>
<organism evidence="8 9">
    <name type="scientific">Asparagus officinalis</name>
    <name type="common">Garden asparagus</name>
    <dbReference type="NCBI Taxonomy" id="4686"/>
    <lineage>
        <taxon>Eukaryota</taxon>
        <taxon>Viridiplantae</taxon>
        <taxon>Streptophyta</taxon>
        <taxon>Embryophyta</taxon>
        <taxon>Tracheophyta</taxon>
        <taxon>Spermatophyta</taxon>
        <taxon>Magnoliopsida</taxon>
        <taxon>Liliopsida</taxon>
        <taxon>Asparagales</taxon>
        <taxon>Asparagaceae</taxon>
        <taxon>Asparagoideae</taxon>
        <taxon>Asparagus</taxon>
    </lineage>
</organism>
<dbReference type="CDD" id="cd18919">
    <property type="entry name" value="bHLH_AtBPE_like"/>
    <property type="match status" value="1"/>
</dbReference>
<dbReference type="PANTHER" id="PTHR12565:SF431">
    <property type="entry name" value="TRANSCRIPTION FACTOR BHLH137"/>
    <property type="match status" value="1"/>
</dbReference>
<dbReference type="InterPro" id="IPR036638">
    <property type="entry name" value="HLH_DNA-bd_sf"/>
</dbReference>
<dbReference type="Pfam" id="PF00010">
    <property type="entry name" value="HLH"/>
    <property type="match status" value="1"/>
</dbReference>
<dbReference type="Gene3D" id="4.10.280.10">
    <property type="entry name" value="Helix-loop-helix DNA-binding domain"/>
    <property type="match status" value="1"/>
</dbReference>
<dbReference type="GO" id="GO:0003700">
    <property type="term" value="F:DNA-binding transcription factor activity"/>
    <property type="evidence" value="ECO:0007669"/>
    <property type="project" value="TreeGrafter"/>
</dbReference>
<evidence type="ECO:0000256" key="5">
    <source>
        <dbReference type="ARBA" id="ARBA00023242"/>
    </source>
</evidence>
<comment type="similarity">
    <text evidence="2">Belongs to the bHLH protein family.</text>
</comment>
<keyword evidence="5" id="KW-0539">Nucleus</keyword>
<dbReference type="SUPFAM" id="SSF47459">
    <property type="entry name" value="HLH, helix-loop-helix DNA-binding domain"/>
    <property type="match status" value="1"/>
</dbReference>
<dbReference type="Gramene" id="ONK58589">
    <property type="protein sequence ID" value="ONK58589"/>
    <property type="gene ID" value="A4U43_C09F14620"/>
</dbReference>
<dbReference type="GO" id="GO:0005634">
    <property type="term" value="C:nucleus"/>
    <property type="evidence" value="ECO:0007669"/>
    <property type="project" value="UniProtKB-SubCell"/>
</dbReference>
<evidence type="ECO:0000313" key="8">
    <source>
        <dbReference type="EMBL" id="ONK58589.1"/>
    </source>
</evidence>
<accession>A0A5P1E802</accession>
<feature type="compositionally biased region" description="Polar residues" evidence="6">
    <location>
        <begin position="29"/>
        <end position="40"/>
    </location>
</feature>
<dbReference type="OMA" id="NGSTYLM"/>
<sequence length="272" mass="29952">MEAFLYQQHHPFYLDPIEMSLLPHHQNGGEHSNASSSCFTSHNSSEAMQESSSTSLAKKRKKCDGSCLTSCQPEGAKVNKSKRKKTNGALKGELEEEKSKAKDSKASNATNCEPPSGYIHVRARRGQATDSHSLAERVRRERISERMKKLQGLVPGCDKVMGKALVLDEIINYVQSLQNQVEFLSMKLASVSPILYDAGVGYEAFMSQQEEMGSTSQQMSTAFERAANSQLQVMNPAAPFPLHGQGPPNTLISQDSGSFLMQVELNNMCSFQ</sequence>
<keyword evidence="3" id="KW-0805">Transcription regulation</keyword>
<feature type="domain" description="BHLH" evidence="7">
    <location>
        <begin position="127"/>
        <end position="177"/>
    </location>
</feature>
<dbReference type="InterPro" id="IPR024097">
    <property type="entry name" value="bHLH_ZIP_TF"/>
</dbReference>
<keyword evidence="4" id="KW-0804">Transcription</keyword>
<dbReference type="Proteomes" id="UP000243459">
    <property type="component" value="Chromosome 9"/>
</dbReference>
<dbReference type="GO" id="GO:0046983">
    <property type="term" value="F:protein dimerization activity"/>
    <property type="evidence" value="ECO:0007669"/>
    <property type="project" value="InterPro"/>
</dbReference>
<evidence type="ECO:0000256" key="6">
    <source>
        <dbReference type="SAM" id="MobiDB-lite"/>
    </source>
</evidence>
<evidence type="ECO:0000256" key="4">
    <source>
        <dbReference type="ARBA" id="ARBA00023163"/>
    </source>
</evidence>
<keyword evidence="9" id="KW-1185">Reference proteome</keyword>
<evidence type="ECO:0000256" key="3">
    <source>
        <dbReference type="ARBA" id="ARBA00023015"/>
    </source>
</evidence>
<gene>
    <name evidence="8" type="ORF">A4U43_C09F14620</name>
</gene>
<comment type="subcellular location">
    <subcellularLocation>
        <location evidence="1">Nucleus</location>
    </subcellularLocation>
</comment>
<evidence type="ECO:0000313" key="9">
    <source>
        <dbReference type="Proteomes" id="UP000243459"/>
    </source>
</evidence>
<evidence type="ECO:0000259" key="7">
    <source>
        <dbReference type="PROSITE" id="PS50888"/>
    </source>
</evidence>
<dbReference type="FunFam" id="4.10.280.10:FF:000002">
    <property type="entry name" value="Basic helix-loop-helix transcription factor"/>
    <property type="match status" value="1"/>
</dbReference>
<feature type="compositionally biased region" description="Low complexity" evidence="6">
    <location>
        <begin position="41"/>
        <end position="55"/>
    </location>
</feature>
<dbReference type="AlphaFoldDB" id="A0A5P1E802"/>